<dbReference type="STRING" id="1522189.A0A316VX88"/>
<dbReference type="SMART" id="SM00762">
    <property type="entry name" value="Cog4"/>
    <property type="match status" value="1"/>
</dbReference>
<sequence length="840" mass="92957">MADTRKHMMPISTTSSTPIAASSMPGLVDPRTITTAASARAALATLASHSNALEDRFSDLLEESIEKRETATEVLKSLTTQVDLIREEAGVLDARLDVAASEARTISEAVRRLDEMRERVQIAKRWADRTADLKASLLSLGAAMEQQDWDAATQHAIRAMTIEPEILHSAFAAATVPSSEYPDPPPMTLISMRTGLLDLYSRRFRAAVEAKDTVEATRFFKMFPLIGWRSEGLAVYSDFAKALVRERGKAITDALAATHNSSSSHFHAGLLTTLFEHLALLIDQHQPLVDRNYGPGNFLRGVMPSLQEECDRLGKRIWDSWWDERLVLRKLDSAKSCTFSYISSLGSNNKGSRSGTINPVAKAAGGFSIPGRIATPVGGTSAAAGRDTSTYEPEGPDARETDRVLTEIASMATKWGTYRRFLVGRFDHTMPTTEDESGLDEGGSDDETKTVVRLAEDQPNRVQDSITATGISDASALGQQVASGLSKAYVTLETWYLRSSIERAHRMDTPDLAARPYTASVLDDVFYVLRAVLARSISTSSIASVSAIARAVRWIVDEEYIQVLVRRMEGVWRSASSSMAVDGPRKEAATREMKTTFIVYLNVLSVSADYTNRILTDLTTEQLLSQSFDERQIEEAASIVQGLSGLVARMRSAVRTELDQLFTQLTKPRLKAILLEAYQDVSYMLDDDAHAEAEYSDPVRRRFLKGWEIVLSGYKTLFDESNWEAYFVLTLDALVRPWEKMAMGMRYTELGALRFDKDVRTITTYLSTQTRTSSVREKFTRLQQISYVLNLDESEVSADANGPNADAQGKDLYEDAAAAGMAWRLSAEEVRNVRALRVAG</sequence>
<evidence type="ECO:0000256" key="1">
    <source>
        <dbReference type="ARBA" id="ARBA00004395"/>
    </source>
</evidence>
<evidence type="ECO:0000313" key="13">
    <source>
        <dbReference type="Proteomes" id="UP000245783"/>
    </source>
</evidence>
<dbReference type="InterPro" id="IPR048684">
    <property type="entry name" value="COG4_C"/>
</dbReference>
<feature type="compositionally biased region" description="Low complexity" evidence="10">
    <location>
        <begin position="9"/>
        <end position="23"/>
    </location>
</feature>
<dbReference type="EMBL" id="KZ819384">
    <property type="protein sequence ID" value="PWN42072.1"/>
    <property type="molecule type" value="Genomic_DNA"/>
</dbReference>
<proteinExistence type="inferred from homology"/>
<dbReference type="GO" id="GO:0015031">
    <property type="term" value="P:protein transport"/>
    <property type="evidence" value="ECO:0007669"/>
    <property type="project" value="UniProtKB-KW"/>
</dbReference>
<dbReference type="RefSeq" id="XP_025369232.1">
    <property type="nucleotide sequence ID" value="XM_025514088.1"/>
</dbReference>
<feature type="coiled-coil region" evidence="9">
    <location>
        <begin position="61"/>
        <end position="119"/>
    </location>
</feature>
<dbReference type="GO" id="GO:0000139">
    <property type="term" value="C:Golgi membrane"/>
    <property type="evidence" value="ECO:0007669"/>
    <property type="project" value="UniProtKB-SubCell"/>
</dbReference>
<dbReference type="InterPro" id="IPR048682">
    <property type="entry name" value="COG4"/>
</dbReference>
<dbReference type="Pfam" id="PF08318">
    <property type="entry name" value="COG4_m"/>
    <property type="match status" value="1"/>
</dbReference>
<evidence type="ECO:0000256" key="8">
    <source>
        <dbReference type="ARBA" id="ARBA00031340"/>
    </source>
</evidence>
<dbReference type="PANTHER" id="PTHR24016:SF0">
    <property type="entry name" value="CONSERVED OLIGOMERIC GOLGI COMPLEX SUBUNIT 4"/>
    <property type="match status" value="1"/>
</dbReference>
<keyword evidence="5" id="KW-0653">Protein transport</keyword>
<dbReference type="InParanoid" id="A0A316VX88"/>
<dbReference type="FunCoup" id="A0A316VX88">
    <property type="interactions" value="502"/>
</dbReference>
<evidence type="ECO:0000256" key="3">
    <source>
        <dbReference type="ARBA" id="ARBA00020975"/>
    </source>
</evidence>
<dbReference type="Gene3D" id="1.10.287.1060">
    <property type="entry name" value="ESAT-6-like"/>
    <property type="match status" value="1"/>
</dbReference>
<feature type="region of interest" description="Disordered" evidence="10">
    <location>
        <begin position="377"/>
        <end position="399"/>
    </location>
</feature>
<keyword evidence="4" id="KW-0813">Transport</keyword>
<evidence type="ECO:0000256" key="10">
    <source>
        <dbReference type="SAM" id="MobiDB-lite"/>
    </source>
</evidence>
<reference evidence="12 13" key="1">
    <citation type="journal article" date="2018" name="Mol. Biol. Evol.">
        <title>Broad Genomic Sampling Reveals a Smut Pathogenic Ancestry of the Fungal Clade Ustilaginomycotina.</title>
        <authorList>
            <person name="Kijpornyongpan T."/>
            <person name="Mondo S.J."/>
            <person name="Barry K."/>
            <person name="Sandor L."/>
            <person name="Lee J."/>
            <person name="Lipzen A."/>
            <person name="Pangilinan J."/>
            <person name="LaButti K."/>
            <person name="Hainaut M."/>
            <person name="Henrissat B."/>
            <person name="Grigoriev I.V."/>
            <person name="Spatafora J.W."/>
            <person name="Aime M.C."/>
        </authorList>
    </citation>
    <scope>NUCLEOTIDE SEQUENCE [LARGE SCALE GENOMIC DNA]</scope>
    <source>
        <strain evidence="12 13">MCA 4658</strain>
    </source>
</reference>
<evidence type="ECO:0000256" key="5">
    <source>
        <dbReference type="ARBA" id="ARBA00022927"/>
    </source>
</evidence>
<keyword evidence="13" id="KW-1185">Reference proteome</keyword>
<gene>
    <name evidence="12" type="ORF">IE81DRAFT_323899</name>
</gene>
<evidence type="ECO:0000256" key="9">
    <source>
        <dbReference type="SAM" id="Coils"/>
    </source>
</evidence>
<dbReference type="Proteomes" id="UP000245783">
    <property type="component" value="Unassembled WGS sequence"/>
</dbReference>
<comment type="subcellular location">
    <subcellularLocation>
        <location evidence="1">Golgi apparatus membrane</location>
        <topology evidence="1">Peripheral membrane protein</topology>
    </subcellularLocation>
</comment>
<keyword evidence="6" id="KW-0333">Golgi apparatus</keyword>
<dbReference type="Pfam" id="PF20662">
    <property type="entry name" value="COG4_C"/>
    <property type="match status" value="1"/>
</dbReference>
<dbReference type="OrthoDB" id="47059at2759"/>
<keyword evidence="9" id="KW-0175">Coiled coil</keyword>
<dbReference type="GeneID" id="37035958"/>
<protein>
    <recommendedName>
        <fullName evidence="3">Conserved oligomeric Golgi complex subunit 4</fullName>
    </recommendedName>
    <alternativeName>
        <fullName evidence="8">Component of oligomeric Golgi complex 4</fullName>
    </alternativeName>
</protein>
<feature type="domain" description="COG4 transport protein middle alpha-helical bundle" evidence="11">
    <location>
        <begin position="189"/>
        <end position="569"/>
    </location>
</feature>
<keyword evidence="7" id="KW-0472">Membrane</keyword>
<dbReference type="InterPro" id="IPR048680">
    <property type="entry name" value="COG4_N"/>
</dbReference>
<evidence type="ECO:0000256" key="7">
    <source>
        <dbReference type="ARBA" id="ARBA00023136"/>
    </source>
</evidence>
<feature type="region of interest" description="Disordered" evidence="10">
    <location>
        <begin position="1"/>
        <end position="23"/>
    </location>
</feature>
<dbReference type="InterPro" id="IPR013167">
    <property type="entry name" value="COG4_M"/>
</dbReference>
<evidence type="ECO:0000259" key="11">
    <source>
        <dbReference type="SMART" id="SM00762"/>
    </source>
</evidence>
<evidence type="ECO:0000256" key="2">
    <source>
        <dbReference type="ARBA" id="ARBA00009215"/>
    </source>
</evidence>
<dbReference type="AlphaFoldDB" id="A0A316VX88"/>
<evidence type="ECO:0000256" key="4">
    <source>
        <dbReference type="ARBA" id="ARBA00022448"/>
    </source>
</evidence>
<comment type="similarity">
    <text evidence="2">Belongs to the COG4 family.</text>
</comment>
<dbReference type="Pfam" id="PF20663">
    <property type="entry name" value="COG4_N"/>
    <property type="match status" value="1"/>
</dbReference>
<dbReference type="PANTHER" id="PTHR24016">
    <property type="entry name" value="CONSERVED OLIGOMERIC GOLGI COMPLEX SUBUNIT 4"/>
    <property type="match status" value="1"/>
</dbReference>
<organism evidence="12 13">
    <name type="scientific">Ceraceosorus guamensis</name>
    <dbReference type="NCBI Taxonomy" id="1522189"/>
    <lineage>
        <taxon>Eukaryota</taxon>
        <taxon>Fungi</taxon>
        <taxon>Dikarya</taxon>
        <taxon>Basidiomycota</taxon>
        <taxon>Ustilaginomycotina</taxon>
        <taxon>Exobasidiomycetes</taxon>
        <taxon>Ceraceosorales</taxon>
        <taxon>Ceraceosoraceae</taxon>
        <taxon>Ceraceosorus</taxon>
    </lineage>
</organism>
<dbReference type="Gene3D" id="1.20.58.1970">
    <property type="match status" value="1"/>
</dbReference>
<evidence type="ECO:0000313" key="12">
    <source>
        <dbReference type="EMBL" id="PWN42072.1"/>
    </source>
</evidence>
<name>A0A316VX88_9BASI</name>
<accession>A0A316VX88</accession>
<evidence type="ECO:0000256" key="6">
    <source>
        <dbReference type="ARBA" id="ARBA00023034"/>
    </source>
</evidence>